<evidence type="ECO:0000256" key="2">
    <source>
        <dbReference type="ARBA" id="ARBA00023108"/>
    </source>
</evidence>
<dbReference type="PANTHER" id="PTHR11008">
    <property type="entry name" value="PROTEIN TAKEOUT-LIKE PROTEIN"/>
    <property type="match status" value="1"/>
</dbReference>
<dbReference type="OrthoDB" id="8190514at2759"/>
<gene>
    <name evidence="6" type="primary">LOC117649187</name>
</gene>
<organism evidence="6">
    <name type="scientific">Thrips palmi</name>
    <name type="common">Melon thrips</name>
    <dbReference type="NCBI Taxonomy" id="161013"/>
    <lineage>
        <taxon>Eukaryota</taxon>
        <taxon>Metazoa</taxon>
        <taxon>Ecdysozoa</taxon>
        <taxon>Arthropoda</taxon>
        <taxon>Hexapoda</taxon>
        <taxon>Insecta</taxon>
        <taxon>Pterygota</taxon>
        <taxon>Neoptera</taxon>
        <taxon>Paraneoptera</taxon>
        <taxon>Thysanoptera</taxon>
        <taxon>Terebrantia</taxon>
        <taxon>Thripoidea</taxon>
        <taxon>Thripidae</taxon>
        <taxon>Thrips</taxon>
    </lineage>
</organism>
<dbReference type="FunFam" id="3.15.10.30:FF:000001">
    <property type="entry name" value="Takeout-like protein 1"/>
    <property type="match status" value="1"/>
</dbReference>
<evidence type="ECO:0000256" key="4">
    <source>
        <dbReference type="SAM" id="SignalP"/>
    </source>
</evidence>
<dbReference type="KEGG" id="tpal:117649187"/>
<protein>
    <submittedName>
        <fullName evidence="6">Circadian clock-controlled protein-like</fullName>
    </submittedName>
</protein>
<dbReference type="InParanoid" id="A0A6P8ZDI6"/>
<dbReference type="PROSITE" id="PS51257">
    <property type="entry name" value="PROKAR_LIPOPROTEIN"/>
    <property type="match status" value="1"/>
</dbReference>
<proteinExistence type="inferred from homology"/>
<keyword evidence="5" id="KW-1185">Reference proteome</keyword>
<name>A0A6P8ZDI6_THRPL</name>
<dbReference type="GO" id="GO:0005615">
    <property type="term" value="C:extracellular space"/>
    <property type="evidence" value="ECO:0007669"/>
    <property type="project" value="TreeGrafter"/>
</dbReference>
<dbReference type="InterPro" id="IPR038606">
    <property type="entry name" value="To_sf"/>
</dbReference>
<dbReference type="AlphaFoldDB" id="A0A6P8ZDI6"/>
<reference evidence="6" key="1">
    <citation type="submission" date="2025-08" db="UniProtKB">
        <authorList>
            <consortium name="RefSeq"/>
        </authorList>
    </citation>
    <scope>IDENTIFICATION</scope>
    <source>
        <tissue evidence="6">Total insect</tissue>
    </source>
</reference>
<dbReference type="Pfam" id="PF06585">
    <property type="entry name" value="JHBP"/>
    <property type="match status" value="1"/>
</dbReference>
<evidence type="ECO:0000256" key="1">
    <source>
        <dbReference type="ARBA" id="ARBA00022729"/>
    </source>
</evidence>
<evidence type="ECO:0000256" key="3">
    <source>
        <dbReference type="ARBA" id="ARBA00060902"/>
    </source>
</evidence>
<dbReference type="Gene3D" id="3.15.10.30">
    <property type="entry name" value="Haemolymph juvenile hormone binding protein"/>
    <property type="match status" value="1"/>
</dbReference>
<feature type="chain" id="PRO_5028264899" evidence="4">
    <location>
        <begin position="25"/>
        <end position="247"/>
    </location>
</feature>
<evidence type="ECO:0000313" key="5">
    <source>
        <dbReference type="Proteomes" id="UP000515158"/>
    </source>
</evidence>
<dbReference type="InterPro" id="IPR010562">
    <property type="entry name" value="Haemolymph_juvenile_hormone-bd"/>
</dbReference>
<dbReference type="SMART" id="SM00700">
    <property type="entry name" value="JHBP"/>
    <property type="match status" value="1"/>
</dbReference>
<dbReference type="Proteomes" id="UP000515158">
    <property type="component" value="Unplaced"/>
</dbReference>
<feature type="signal peptide" evidence="4">
    <location>
        <begin position="1"/>
        <end position="24"/>
    </location>
</feature>
<dbReference type="GeneID" id="117649187"/>
<dbReference type="RefSeq" id="XP_034247582.1">
    <property type="nucleotide sequence ID" value="XM_034391691.1"/>
</dbReference>
<accession>A0A6P8ZDI6</accession>
<sequence>MIQAKTVLALFALLAVSAPWAAEAGALTGVWTACPKGPTINECMVKSLEKLFPVMVKGIPAYDIPVLDPIEVGTVDYSTKDLKMVTKNAVMKGLFTNSKIVLVEADPDKFSLRVNMKVPEIVNEGEYELGGKLLMMPVSGAGHFTLKYTDVSLDLAFSGKGETRDGKTYMVLEDVKVVLVPGGLEAKVENLFNGNKELSDNFHKFVNENWKEIFDDSKEKMWAALGQFFKKSFTKLYHDVPYEEIYS</sequence>
<dbReference type="PANTHER" id="PTHR11008:SF18">
    <property type="entry name" value="BCDNA.GH05536-RELATED"/>
    <property type="match status" value="1"/>
</dbReference>
<keyword evidence="1 4" id="KW-0732">Signal</keyword>
<keyword evidence="2" id="KW-0090">Biological rhythms</keyword>
<evidence type="ECO:0000313" key="6">
    <source>
        <dbReference type="RefSeq" id="XP_034247582.1"/>
    </source>
</evidence>
<dbReference type="GO" id="GO:0007623">
    <property type="term" value="P:circadian rhythm"/>
    <property type="evidence" value="ECO:0007669"/>
    <property type="project" value="UniProtKB-ARBA"/>
</dbReference>
<comment type="similarity">
    <text evidence="3">Belongs to the TO family.</text>
</comment>